<feature type="signal peptide" evidence="1">
    <location>
        <begin position="1"/>
        <end position="19"/>
    </location>
</feature>
<dbReference type="Proteomes" id="UP000290289">
    <property type="component" value="Chromosome 5"/>
</dbReference>
<reference evidence="2 3" key="1">
    <citation type="submission" date="2018-10" db="EMBL/GenBank/DDBJ databases">
        <title>A high-quality apple genome assembly.</title>
        <authorList>
            <person name="Hu J."/>
        </authorList>
    </citation>
    <scope>NUCLEOTIDE SEQUENCE [LARGE SCALE GENOMIC DNA]</scope>
    <source>
        <strain evidence="3">cv. HFTH1</strain>
        <tissue evidence="2">Young leaf</tissue>
    </source>
</reference>
<dbReference type="EMBL" id="RDQH01000331">
    <property type="protein sequence ID" value="RXH99575.1"/>
    <property type="molecule type" value="Genomic_DNA"/>
</dbReference>
<keyword evidence="1" id="KW-0732">Signal</keyword>
<comment type="caution">
    <text evidence="2">The sequence shown here is derived from an EMBL/GenBank/DDBJ whole genome shotgun (WGS) entry which is preliminary data.</text>
</comment>
<sequence>MFFFQKLVIWGVTSHIAQGSDPYITRPFGSSLASSSVRTLKLSENKARALPGWVTHWEVACEFPKKKP</sequence>
<proteinExistence type="predicted"/>
<evidence type="ECO:0000313" key="2">
    <source>
        <dbReference type="EMBL" id="RXH99575.1"/>
    </source>
</evidence>
<keyword evidence="3" id="KW-1185">Reference proteome</keyword>
<evidence type="ECO:0008006" key="4">
    <source>
        <dbReference type="Google" id="ProtNLM"/>
    </source>
</evidence>
<gene>
    <name evidence="2" type="ORF">DVH24_021377</name>
</gene>
<accession>A0A498JWL6</accession>
<feature type="chain" id="PRO_5019774157" description="Secreted protein" evidence="1">
    <location>
        <begin position="20"/>
        <end position="68"/>
    </location>
</feature>
<dbReference type="AlphaFoldDB" id="A0A498JWL6"/>
<organism evidence="2 3">
    <name type="scientific">Malus domestica</name>
    <name type="common">Apple</name>
    <name type="synonym">Pyrus malus</name>
    <dbReference type="NCBI Taxonomy" id="3750"/>
    <lineage>
        <taxon>Eukaryota</taxon>
        <taxon>Viridiplantae</taxon>
        <taxon>Streptophyta</taxon>
        <taxon>Embryophyta</taxon>
        <taxon>Tracheophyta</taxon>
        <taxon>Spermatophyta</taxon>
        <taxon>Magnoliopsida</taxon>
        <taxon>eudicotyledons</taxon>
        <taxon>Gunneridae</taxon>
        <taxon>Pentapetalae</taxon>
        <taxon>rosids</taxon>
        <taxon>fabids</taxon>
        <taxon>Rosales</taxon>
        <taxon>Rosaceae</taxon>
        <taxon>Amygdaloideae</taxon>
        <taxon>Maleae</taxon>
        <taxon>Malus</taxon>
    </lineage>
</organism>
<evidence type="ECO:0000313" key="3">
    <source>
        <dbReference type="Proteomes" id="UP000290289"/>
    </source>
</evidence>
<protein>
    <recommendedName>
        <fullName evidence="4">Secreted protein</fullName>
    </recommendedName>
</protein>
<name>A0A498JWL6_MALDO</name>
<evidence type="ECO:0000256" key="1">
    <source>
        <dbReference type="SAM" id="SignalP"/>
    </source>
</evidence>